<feature type="transmembrane region" description="Helical" evidence="1">
    <location>
        <begin position="126"/>
        <end position="144"/>
    </location>
</feature>
<evidence type="ECO:0000313" key="2">
    <source>
        <dbReference type="EMBL" id="KAJ7027746.1"/>
    </source>
</evidence>
<sequence>MYKPCKLLESSWKGPSESNAVDVNWGKRRETKDRLDVHFFGHPARVVVPGDVWWVVVKAKEHMFLGTSEKLLPPDRATLDLSPPFVLPPVNHHHHSATMTTKCLQPAICECKPLVNRPFSIPSTTGTLLALLIALVALVVLRFGRPKSFEGLRRWVRLCCLRLALREVYYDAPPTLAQLRALPPLPRVAGLTEFRDSYAKDGPGALYFTAVVDNGTRQQYDSGLITADAFLAELRVKVGHAKKLPVRQGQYRKCDVGRTHFWLFCFYPSKRILAEQICHLCMDVDAPRAILECNPGCKTTHREYWWLKDLGGFSKVEKRLRGVLALLGQGDLPRHRAARGGARDHC</sequence>
<accession>A0AAD6SJ12</accession>
<dbReference type="EMBL" id="JARJCM010000120">
    <property type="protein sequence ID" value="KAJ7027746.1"/>
    <property type="molecule type" value="Genomic_DNA"/>
</dbReference>
<gene>
    <name evidence="2" type="ORF">C8F04DRAFT_1189303</name>
</gene>
<dbReference type="AlphaFoldDB" id="A0AAD6SJ12"/>
<comment type="caution">
    <text evidence="2">The sequence shown here is derived from an EMBL/GenBank/DDBJ whole genome shotgun (WGS) entry which is preliminary data.</text>
</comment>
<evidence type="ECO:0000313" key="3">
    <source>
        <dbReference type="Proteomes" id="UP001218188"/>
    </source>
</evidence>
<proteinExistence type="predicted"/>
<dbReference type="Proteomes" id="UP001218188">
    <property type="component" value="Unassembled WGS sequence"/>
</dbReference>
<keyword evidence="1" id="KW-1133">Transmembrane helix</keyword>
<keyword evidence="3" id="KW-1185">Reference proteome</keyword>
<evidence type="ECO:0000256" key="1">
    <source>
        <dbReference type="SAM" id="Phobius"/>
    </source>
</evidence>
<protein>
    <submittedName>
        <fullName evidence="2">Uncharacterized protein</fullName>
    </submittedName>
</protein>
<reference evidence="2" key="1">
    <citation type="submission" date="2023-03" db="EMBL/GenBank/DDBJ databases">
        <title>Massive genome expansion in bonnet fungi (Mycena s.s.) driven by repeated elements and novel gene families across ecological guilds.</title>
        <authorList>
            <consortium name="Lawrence Berkeley National Laboratory"/>
            <person name="Harder C.B."/>
            <person name="Miyauchi S."/>
            <person name="Viragh M."/>
            <person name="Kuo A."/>
            <person name="Thoen E."/>
            <person name="Andreopoulos B."/>
            <person name="Lu D."/>
            <person name="Skrede I."/>
            <person name="Drula E."/>
            <person name="Henrissat B."/>
            <person name="Morin E."/>
            <person name="Kohler A."/>
            <person name="Barry K."/>
            <person name="LaButti K."/>
            <person name="Morin E."/>
            <person name="Salamov A."/>
            <person name="Lipzen A."/>
            <person name="Mereny Z."/>
            <person name="Hegedus B."/>
            <person name="Baldrian P."/>
            <person name="Stursova M."/>
            <person name="Weitz H."/>
            <person name="Taylor A."/>
            <person name="Grigoriev I.V."/>
            <person name="Nagy L.G."/>
            <person name="Martin F."/>
            <person name="Kauserud H."/>
        </authorList>
    </citation>
    <scope>NUCLEOTIDE SEQUENCE</scope>
    <source>
        <strain evidence="2">CBHHK200</strain>
    </source>
</reference>
<organism evidence="2 3">
    <name type="scientific">Mycena alexandri</name>
    <dbReference type="NCBI Taxonomy" id="1745969"/>
    <lineage>
        <taxon>Eukaryota</taxon>
        <taxon>Fungi</taxon>
        <taxon>Dikarya</taxon>
        <taxon>Basidiomycota</taxon>
        <taxon>Agaricomycotina</taxon>
        <taxon>Agaricomycetes</taxon>
        <taxon>Agaricomycetidae</taxon>
        <taxon>Agaricales</taxon>
        <taxon>Marasmiineae</taxon>
        <taxon>Mycenaceae</taxon>
        <taxon>Mycena</taxon>
    </lineage>
</organism>
<name>A0AAD6SJ12_9AGAR</name>
<keyword evidence="1" id="KW-0812">Transmembrane</keyword>
<keyword evidence="1" id="KW-0472">Membrane</keyword>